<comment type="caution">
    <text evidence="1">The sequence shown here is derived from an EMBL/GenBank/DDBJ whole genome shotgun (WGS) entry which is preliminary data.</text>
</comment>
<name>A0A2T6ZKU7_TUBBO</name>
<evidence type="ECO:0000313" key="1">
    <source>
        <dbReference type="EMBL" id="PUU76076.1"/>
    </source>
</evidence>
<gene>
    <name evidence="1" type="ORF">B9Z19DRAFT_1089049</name>
</gene>
<dbReference type="OrthoDB" id="76567at2759"/>
<keyword evidence="2" id="KW-1185">Reference proteome</keyword>
<sequence>MYRIRWFSSERRLKVVMPSMMHGCVGSWLIQTINRARGRGLMSDDWEDTIITAIAPEYKNFIGKYAGSMKEADFTIIPLIGPNRKSLAPFPSVVMESGRYESSAQLKADARVWQEGSAGAVRVVLQVKFYEADCDNNVALDLFISRTAPGGGPASQEQYHIVPAPPQPQYPSISLDEFYAGHCPPTMDPKTQITLDLEMLRDLVGVCFRKRDAPSP</sequence>
<dbReference type="AlphaFoldDB" id="A0A2T6ZKU7"/>
<protein>
    <submittedName>
        <fullName evidence="1">Uncharacterized protein</fullName>
    </submittedName>
</protein>
<dbReference type="EMBL" id="NESQ01000204">
    <property type="protein sequence ID" value="PUU76076.1"/>
    <property type="molecule type" value="Genomic_DNA"/>
</dbReference>
<organism evidence="1 2">
    <name type="scientific">Tuber borchii</name>
    <name type="common">White truffle</name>
    <dbReference type="NCBI Taxonomy" id="42251"/>
    <lineage>
        <taxon>Eukaryota</taxon>
        <taxon>Fungi</taxon>
        <taxon>Dikarya</taxon>
        <taxon>Ascomycota</taxon>
        <taxon>Pezizomycotina</taxon>
        <taxon>Pezizomycetes</taxon>
        <taxon>Pezizales</taxon>
        <taxon>Tuberaceae</taxon>
        <taxon>Tuber</taxon>
    </lineage>
</organism>
<evidence type="ECO:0000313" key="2">
    <source>
        <dbReference type="Proteomes" id="UP000244722"/>
    </source>
</evidence>
<dbReference type="Proteomes" id="UP000244722">
    <property type="component" value="Unassembled WGS sequence"/>
</dbReference>
<accession>A0A2T6ZKU7</accession>
<reference evidence="1 2" key="1">
    <citation type="submission" date="2017-04" db="EMBL/GenBank/DDBJ databases">
        <title>Draft genome sequence of Tuber borchii Vittad., a whitish edible truffle.</title>
        <authorList>
            <consortium name="DOE Joint Genome Institute"/>
            <person name="Murat C."/>
            <person name="Kuo A."/>
            <person name="Barry K.W."/>
            <person name="Clum A."/>
            <person name="Dockter R.B."/>
            <person name="Fauchery L."/>
            <person name="Iotti M."/>
            <person name="Kohler A."/>
            <person name="Labutti K."/>
            <person name="Lindquist E.A."/>
            <person name="Lipzen A."/>
            <person name="Ohm R.A."/>
            <person name="Wang M."/>
            <person name="Grigoriev I.V."/>
            <person name="Zambonelli A."/>
            <person name="Martin F.M."/>
        </authorList>
    </citation>
    <scope>NUCLEOTIDE SEQUENCE [LARGE SCALE GENOMIC DNA]</scope>
    <source>
        <strain evidence="1 2">Tbo3840</strain>
    </source>
</reference>
<proteinExistence type="predicted"/>